<protein>
    <submittedName>
        <fullName evidence="1">Phenol 2-monooxygenase</fullName>
    </submittedName>
</protein>
<evidence type="ECO:0000313" key="2">
    <source>
        <dbReference type="Proteomes" id="UP001205965"/>
    </source>
</evidence>
<dbReference type="EMBL" id="JANWTC010000016">
    <property type="protein sequence ID" value="MCS5480679.1"/>
    <property type="molecule type" value="Genomic_DNA"/>
</dbReference>
<dbReference type="Gene3D" id="3.40.30.120">
    <property type="match status" value="1"/>
</dbReference>
<gene>
    <name evidence="1" type="ORF">NYP18_13590</name>
</gene>
<sequence length="120" mass="13364">RFTVLTGTNGQGWVEAAATVSAELGIEIPVYRIGPDQDYTDTYGDWQRLREIADDGCVLVRPDNHIGYRALQQPQDPTAALREALRSLLHLNEGDTALSTDVEDELLQLSRRELQQADAQ</sequence>
<dbReference type="Pfam" id="PF21274">
    <property type="entry name" value="Rng_hyd_C"/>
    <property type="match status" value="1"/>
</dbReference>
<keyword evidence="2" id="KW-1185">Reference proteome</keyword>
<accession>A0ABT2G3A8</accession>
<organism evidence="1 2">
    <name type="scientific">Corynebacterium lemuris</name>
    <dbReference type="NCBI Taxonomy" id="1859292"/>
    <lineage>
        <taxon>Bacteria</taxon>
        <taxon>Bacillati</taxon>
        <taxon>Actinomycetota</taxon>
        <taxon>Actinomycetes</taxon>
        <taxon>Mycobacteriales</taxon>
        <taxon>Corynebacteriaceae</taxon>
        <taxon>Corynebacterium</taxon>
    </lineage>
</organism>
<evidence type="ECO:0000313" key="1">
    <source>
        <dbReference type="EMBL" id="MCS5480679.1"/>
    </source>
</evidence>
<proteinExistence type="predicted"/>
<comment type="caution">
    <text evidence="1">The sequence shown here is derived from an EMBL/GenBank/DDBJ whole genome shotgun (WGS) entry which is preliminary data.</text>
</comment>
<name>A0ABT2G3A8_9CORY</name>
<reference evidence="1 2" key="1">
    <citation type="submission" date="2022-08" db="EMBL/GenBank/DDBJ databases">
        <title>YIM 101645 draft genome.</title>
        <authorList>
            <person name="Chen X."/>
        </authorList>
    </citation>
    <scope>NUCLEOTIDE SEQUENCE [LARGE SCALE GENOMIC DNA]</scope>
    <source>
        <strain evidence="1 2">YIM 101645</strain>
    </source>
</reference>
<feature type="non-terminal residue" evidence="1">
    <location>
        <position position="1"/>
    </location>
</feature>
<dbReference type="Proteomes" id="UP001205965">
    <property type="component" value="Unassembled WGS sequence"/>
</dbReference>